<keyword evidence="1 4" id="KW-0812">Transmembrane</keyword>
<feature type="transmembrane region" description="Helical" evidence="4">
    <location>
        <begin position="288"/>
        <end position="306"/>
    </location>
</feature>
<dbReference type="InterPro" id="IPR036259">
    <property type="entry name" value="MFS_trans_sf"/>
</dbReference>
<feature type="transmembrane region" description="Helical" evidence="4">
    <location>
        <begin position="312"/>
        <end position="331"/>
    </location>
</feature>
<proteinExistence type="predicted"/>
<dbReference type="InterPro" id="IPR052714">
    <property type="entry name" value="MFS_Exporter"/>
</dbReference>
<accession>A0A7Z7BBU5</accession>
<dbReference type="PANTHER" id="PTHR23531">
    <property type="entry name" value="QUINOLENE RESISTANCE PROTEIN NORA"/>
    <property type="match status" value="1"/>
</dbReference>
<dbReference type="AlphaFoldDB" id="A0A7Z7BBU5"/>
<sequence length="408" mass="43329">MPLWYILAPAIDDCLSFMRPFNGFLVLAGTLLTAAGYGGTFLLSMRFRYIGGNDVDTGLTLVGAMVGTFVGVPLVGWLSHHRIGAARMAALAALCVGMGVAGFAVIERVSVLDAIPAFLVGLGWGAFYLAAPMSLAERTNDSDRGYWFLRFGTFQMAGIGGCPALAGVAIHSLHWSLSGVLYTVSGLCVVASVILEMFARLSPVSFVPPVQDKWWRGIGAIARTRAMYPIIMVALGACVFSGLMTFQMSLVQGTHAQATTFFSLYAITVVTVRWAFTRLVINLRRETATKVLLVMMVLGIAAMFAVPYHVSAHAAAAVLLGTGYGLAYPVIQTQAVNDSAAAHRRAALTWFVAAYFIGVFGFPSVGGWVLVHAGKDALLTLIAICGLTALTLAFLGDRGRVDARSAKA</sequence>
<feature type="transmembrane region" description="Helical" evidence="4">
    <location>
        <begin position="57"/>
        <end position="78"/>
    </location>
</feature>
<dbReference type="Pfam" id="PF07690">
    <property type="entry name" value="MFS_1"/>
    <property type="match status" value="1"/>
</dbReference>
<reference evidence="5" key="1">
    <citation type="submission" date="2016-10" db="EMBL/GenBank/DDBJ databases">
        <authorList>
            <person name="Varghese N."/>
            <person name="Submissions S."/>
        </authorList>
    </citation>
    <scope>NUCLEOTIDE SEQUENCE [LARGE SCALE GENOMIC DNA]</scope>
    <source>
        <strain evidence="5">YR281</strain>
    </source>
</reference>
<dbReference type="InterPro" id="IPR011701">
    <property type="entry name" value="MFS"/>
</dbReference>
<keyword evidence="6" id="KW-1185">Reference proteome</keyword>
<gene>
    <name evidence="5" type="ORF">SAMN04487926_11330</name>
</gene>
<evidence type="ECO:0000256" key="3">
    <source>
        <dbReference type="ARBA" id="ARBA00023136"/>
    </source>
</evidence>
<feature type="transmembrane region" description="Helical" evidence="4">
    <location>
        <begin position="147"/>
        <end position="173"/>
    </location>
</feature>
<dbReference type="CDD" id="cd06174">
    <property type="entry name" value="MFS"/>
    <property type="match status" value="1"/>
</dbReference>
<dbReference type="PANTHER" id="PTHR23531:SF1">
    <property type="entry name" value="QUINOLENE RESISTANCE PROTEIN NORA"/>
    <property type="match status" value="1"/>
</dbReference>
<feature type="transmembrane region" description="Helical" evidence="4">
    <location>
        <begin position="258"/>
        <end position="276"/>
    </location>
</feature>
<feature type="transmembrane region" description="Helical" evidence="4">
    <location>
        <begin position="226"/>
        <end position="246"/>
    </location>
</feature>
<organism evidence="5 6">
    <name type="scientific">Paraburkholderia steynii</name>
    <dbReference type="NCBI Taxonomy" id="1245441"/>
    <lineage>
        <taxon>Bacteria</taxon>
        <taxon>Pseudomonadati</taxon>
        <taxon>Pseudomonadota</taxon>
        <taxon>Betaproteobacteria</taxon>
        <taxon>Burkholderiales</taxon>
        <taxon>Burkholderiaceae</taxon>
        <taxon>Paraburkholderia</taxon>
    </lineage>
</organism>
<feature type="transmembrane region" description="Helical" evidence="4">
    <location>
        <begin position="352"/>
        <end position="371"/>
    </location>
</feature>
<comment type="caution">
    <text evidence="5">The sequence shown here is derived from an EMBL/GenBank/DDBJ whole genome shotgun (WGS) entry which is preliminary data.</text>
</comment>
<dbReference type="Proteomes" id="UP000198900">
    <property type="component" value="Unassembled WGS sequence"/>
</dbReference>
<dbReference type="GO" id="GO:0022857">
    <property type="term" value="F:transmembrane transporter activity"/>
    <property type="evidence" value="ECO:0007669"/>
    <property type="project" value="InterPro"/>
</dbReference>
<dbReference type="EMBL" id="FNDI01000013">
    <property type="protein sequence ID" value="SDI17950.1"/>
    <property type="molecule type" value="Genomic_DNA"/>
</dbReference>
<keyword evidence="2 4" id="KW-1133">Transmembrane helix</keyword>
<evidence type="ECO:0000313" key="5">
    <source>
        <dbReference type="EMBL" id="SDI17950.1"/>
    </source>
</evidence>
<feature type="transmembrane region" description="Helical" evidence="4">
    <location>
        <begin position="377"/>
        <end position="395"/>
    </location>
</feature>
<feature type="transmembrane region" description="Helical" evidence="4">
    <location>
        <begin position="179"/>
        <end position="199"/>
    </location>
</feature>
<keyword evidence="3 4" id="KW-0472">Membrane</keyword>
<evidence type="ECO:0000256" key="2">
    <source>
        <dbReference type="ARBA" id="ARBA00022989"/>
    </source>
</evidence>
<feature type="transmembrane region" description="Helical" evidence="4">
    <location>
        <begin position="90"/>
        <end position="109"/>
    </location>
</feature>
<protein>
    <submittedName>
        <fullName evidence="5">Major Facilitator Superfamily protein</fullName>
    </submittedName>
</protein>
<feature type="transmembrane region" description="Helical" evidence="4">
    <location>
        <begin position="115"/>
        <end position="135"/>
    </location>
</feature>
<feature type="transmembrane region" description="Helical" evidence="4">
    <location>
        <begin position="21"/>
        <end position="45"/>
    </location>
</feature>
<dbReference type="Gene3D" id="1.20.1250.20">
    <property type="entry name" value="MFS general substrate transporter like domains"/>
    <property type="match status" value="1"/>
</dbReference>
<evidence type="ECO:0000256" key="1">
    <source>
        <dbReference type="ARBA" id="ARBA00022692"/>
    </source>
</evidence>
<name>A0A7Z7BBU5_9BURK</name>
<evidence type="ECO:0000313" key="6">
    <source>
        <dbReference type="Proteomes" id="UP000198900"/>
    </source>
</evidence>
<dbReference type="SUPFAM" id="SSF103473">
    <property type="entry name" value="MFS general substrate transporter"/>
    <property type="match status" value="1"/>
</dbReference>
<evidence type="ECO:0000256" key="4">
    <source>
        <dbReference type="SAM" id="Phobius"/>
    </source>
</evidence>